<name>A0ABU2MA12_9ACTN</name>
<comment type="caution">
    <text evidence="2">The sequence shown here is derived from an EMBL/GenBank/DDBJ whole genome shotgun (WGS) entry which is preliminary data.</text>
</comment>
<accession>A0ABU2MA12</accession>
<evidence type="ECO:0000313" key="3">
    <source>
        <dbReference type="Proteomes" id="UP001183390"/>
    </source>
</evidence>
<feature type="compositionally biased region" description="Basic and acidic residues" evidence="1">
    <location>
        <begin position="45"/>
        <end position="69"/>
    </location>
</feature>
<dbReference type="RefSeq" id="WP_311512064.1">
    <property type="nucleotide sequence ID" value="NZ_JAVREP010000007.1"/>
</dbReference>
<gene>
    <name evidence="2" type="ORF">RM479_13480</name>
</gene>
<protein>
    <submittedName>
        <fullName evidence="2">Uncharacterized protein</fullName>
    </submittedName>
</protein>
<keyword evidence="3" id="KW-1185">Reference proteome</keyword>
<dbReference type="EMBL" id="JAVREP010000007">
    <property type="protein sequence ID" value="MDT0329425.1"/>
    <property type="molecule type" value="Genomic_DNA"/>
</dbReference>
<organism evidence="2 3">
    <name type="scientific">Nocardiopsis lambiniae</name>
    <dbReference type="NCBI Taxonomy" id="3075539"/>
    <lineage>
        <taxon>Bacteria</taxon>
        <taxon>Bacillati</taxon>
        <taxon>Actinomycetota</taxon>
        <taxon>Actinomycetes</taxon>
        <taxon>Streptosporangiales</taxon>
        <taxon>Nocardiopsidaceae</taxon>
        <taxon>Nocardiopsis</taxon>
    </lineage>
</organism>
<feature type="region of interest" description="Disordered" evidence="1">
    <location>
        <begin position="26"/>
        <end position="78"/>
    </location>
</feature>
<evidence type="ECO:0000256" key="1">
    <source>
        <dbReference type="SAM" id="MobiDB-lite"/>
    </source>
</evidence>
<sequence>MIDASGLHDGSGDVAVHGVVAAPAAQTGPSAFGVVVQEAEQEPGDSDREDAGEQSHRDAQEVPEEEKGVGRFPGRLRR</sequence>
<proteinExistence type="predicted"/>
<evidence type="ECO:0000313" key="2">
    <source>
        <dbReference type="EMBL" id="MDT0329425.1"/>
    </source>
</evidence>
<reference evidence="3" key="1">
    <citation type="submission" date="2023-07" db="EMBL/GenBank/DDBJ databases">
        <title>30 novel species of actinomycetes from the DSMZ collection.</title>
        <authorList>
            <person name="Nouioui I."/>
        </authorList>
    </citation>
    <scope>NUCLEOTIDE SEQUENCE [LARGE SCALE GENOMIC DNA]</scope>
    <source>
        <strain evidence="3">DSM 44743</strain>
    </source>
</reference>
<dbReference type="Proteomes" id="UP001183390">
    <property type="component" value="Unassembled WGS sequence"/>
</dbReference>